<feature type="transmembrane region" description="Helical" evidence="8">
    <location>
        <begin position="60"/>
        <end position="82"/>
    </location>
</feature>
<dbReference type="InterPro" id="IPR011701">
    <property type="entry name" value="MFS"/>
</dbReference>
<keyword evidence="3" id="KW-1003">Cell membrane</keyword>
<dbReference type="CDD" id="cd17321">
    <property type="entry name" value="MFS_MMR_MDR_like"/>
    <property type="match status" value="1"/>
</dbReference>
<feature type="transmembrane region" description="Helical" evidence="8">
    <location>
        <begin position="407"/>
        <end position="427"/>
    </location>
</feature>
<dbReference type="SUPFAM" id="SSF103473">
    <property type="entry name" value="MFS general substrate transporter"/>
    <property type="match status" value="1"/>
</dbReference>
<comment type="caution">
    <text evidence="10">The sequence shown here is derived from an EMBL/GenBank/DDBJ whole genome shotgun (WGS) entry which is preliminary data.</text>
</comment>
<comment type="subcellular location">
    <subcellularLocation>
        <location evidence="1">Cell membrane</location>
        <topology evidence="1">Multi-pass membrane protein</topology>
    </subcellularLocation>
</comment>
<feature type="transmembrane region" description="Helical" evidence="8">
    <location>
        <begin position="469"/>
        <end position="489"/>
    </location>
</feature>
<gene>
    <name evidence="10" type="ORF">ETD86_01825</name>
</gene>
<feature type="transmembrane region" description="Helical" evidence="8">
    <location>
        <begin position="275"/>
        <end position="294"/>
    </location>
</feature>
<keyword evidence="11" id="KW-1185">Reference proteome</keyword>
<organism evidence="10 11">
    <name type="scientific">Nonomuraea turkmeniaca</name>
    <dbReference type="NCBI Taxonomy" id="103838"/>
    <lineage>
        <taxon>Bacteria</taxon>
        <taxon>Bacillati</taxon>
        <taxon>Actinomycetota</taxon>
        <taxon>Actinomycetes</taxon>
        <taxon>Streptosporangiales</taxon>
        <taxon>Streptosporangiaceae</taxon>
        <taxon>Nonomuraea</taxon>
    </lineage>
</organism>
<evidence type="ECO:0000259" key="9">
    <source>
        <dbReference type="PROSITE" id="PS50850"/>
    </source>
</evidence>
<evidence type="ECO:0000256" key="6">
    <source>
        <dbReference type="ARBA" id="ARBA00023136"/>
    </source>
</evidence>
<evidence type="ECO:0000313" key="11">
    <source>
        <dbReference type="Proteomes" id="UP000309128"/>
    </source>
</evidence>
<name>A0A5S4FWP1_9ACTN</name>
<sequence length="490" mass="48988">MRRRRADRRFLPTRRLRRRWERGGSGENPSPLAEGAVTVDTLDTAAPAGRSTTSSPGRALAVLATAQFLAVLTTSIVNVALPQIRGGLNLSATGLSWVVNAYVLVFGALLLLGGRLGDAYGLRRVFLSGTALFAAATLVAGLAPGAAVLIAARSVQGVGAALLAPTALALLLALYPAGPGRGRALGVWGSVSGAGGAAGVLLGGLLSGAYGWRAVFLVTVPAAVAVLAAGWLLLPADRPRGGRLDVAGALTSAAGLIAVTYSLSSLSSLPEGGGVSAWATLVAGAAMLAVFAAVQRRAAEPLVPPRLLRAGLVRAANVLMSLVGAVWIGLFFFLPLYQQRVLGYTPLEAGLTQLPLALSIIVSSWAAPRLDRRLPGRAVLAGGLAALTAGLAWLSRAPADGTFLADLLGPSLLIGAGLGVAFVRLTALSSTGVAPADSGVAGGLVNATRQIGGAVGLAVLTAVSGGSAYGAAFAAAAVIAALTTLLSLVL</sequence>
<evidence type="ECO:0000256" key="5">
    <source>
        <dbReference type="ARBA" id="ARBA00022989"/>
    </source>
</evidence>
<accession>A0A5S4FWP1</accession>
<dbReference type="Gene3D" id="1.20.1250.20">
    <property type="entry name" value="MFS general substrate transporter like domains"/>
    <property type="match status" value="1"/>
</dbReference>
<keyword evidence="2" id="KW-0813">Transport</keyword>
<feature type="transmembrane region" description="Helical" evidence="8">
    <location>
        <begin position="94"/>
        <end position="113"/>
    </location>
</feature>
<dbReference type="InterPro" id="IPR036259">
    <property type="entry name" value="MFS_trans_sf"/>
</dbReference>
<dbReference type="Pfam" id="PF07690">
    <property type="entry name" value="MFS_1"/>
    <property type="match status" value="1"/>
</dbReference>
<protein>
    <submittedName>
        <fullName evidence="10">MFS transporter</fullName>
    </submittedName>
</protein>
<feature type="transmembrane region" description="Helical" evidence="8">
    <location>
        <begin position="212"/>
        <end position="234"/>
    </location>
</feature>
<dbReference type="PANTHER" id="PTHR42718">
    <property type="entry name" value="MAJOR FACILITATOR SUPERFAMILY MULTIDRUG TRANSPORTER MFSC"/>
    <property type="match status" value="1"/>
</dbReference>
<keyword evidence="6 8" id="KW-0472">Membrane</keyword>
<dbReference type="PROSITE" id="PS50850">
    <property type="entry name" value="MFS"/>
    <property type="match status" value="1"/>
</dbReference>
<feature type="transmembrane region" description="Helical" evidence="8">
    <location>
        <begin position="246"/>
        <end position="263"/>
    </location>
</feature>
<keyword evidence="5 8" id="KW-1133">Transmembrane helix</keyword>
<dbReference type="EMBL" id="VCKY01000004">
    <property type="protein sequence ID" value="TMR25113.1"/>
    <property type="molecule type" value="Genomic_DNA"/>
</dbReference>
<dbReference type="GO" id="GO:0005886">
    <property type="term" value="C:plasma membrane"/>
    <property type="evidence" value="ECO:0007669"/>
    <property type="project" value="UniProtKB-SubCell"/>
</dbReference>
<dbReference type="AlphaFoldDB" id="A0A5S4FWP1"/>
<reference evidence="10 11" key="1">
    <citation type="submission" date="2019-05" db="EMBL/GenBank/DDBJ databases">
        <title>Draft genome sequence of Nonomuraea turkmeniaca DSM 43926.</title>
        <authorList>
            <person name="Saricaoglu S."/>
            <person name="Isik K."/>
        </authorList>
    </citation>
    <scope>NUCLEOTIDE SEQUENCE [LARGE SCALE GENOMIC DNA]</scope>
    <source>
        <strain evidence="10 11">DSM 43926</strain>
    </source>
</reference>
<feature type="transmembrane region" description="Helical" evidence="8">
    <location>
        <begin position="158"/>
        <end position="178"/>
    </location>
</feature>
<dbReference type="Proteomes" id="UP000309128">
    <property type="component" value="Unassembled WGS sequence"/>
</dbReference>
<feature type="transmembrane region" description="Helical" evidence="8">
    <location>
        <begin position="378"/>
        <end position="395"/>
    </location>
</feature>
<evidence type="ECO:0000256" key="3">
    <source>
        <dbReference type="ARBA" id="ARBA00022475"/>
    </source>
</evidence>
<dbReference type="GO" id="GO:0022857">
    <property type="term" value="F:transmembrane transporter activity"/>
    <property type="evidence" value="ECO:0007669"/>
    <property type="project" value="InterPro"/>
</dbReference>
<evidence type="ECO:0000256" key="7">
    <source>
        <dbReference type="SAM" id="MobiDB-lite"/>
    </source>
</evidence>
<keyword evidence="4 8" id="KW-0812">Transmembrane</keyword>
<dbReference type="OrthoDB" id="3870929at2"/>
<evidence type="ECO:0000256" key="4">
    <source>
        <dbReference type="ARBA" id="ARBA00022692"/>
    </source>
</evidence>
<proteinExistence type="predicted"/>
<evidence type="ECO:0000256" key="8">
    <source>
        <dbReference type="SAM" id="Phobius"/>
    </source>
</evidence>
<evidence type="ECO:0000256" key="2">
    <source>
        <dbReference type="ARBA" id="ARBA00022448"/>
    </source>
</evidence>
<dbReference type="PANTHER" id="PTHR42718:SF46">
    <property type="entry name" value="BLR6921 PROTEIN"/>
    <property type="match status" value="1"/>
</dbReference>
<feature type="transmembrane region" description="Helical" evidence="8">
    <location>
        <begin position="315"/>
        <end position="337"/>
    </location>
</feature>
<evidence type="ECO:0000256" key="1">
    <source>
        <dbReference type="ARBA" id="ARBA00004651"/>
    </source>
</evidence>
<dbReference type="InterPro" id="IPR020846">
    <property type="entry name" value="MFS_dom"/>
</dbReference>
<feature type="transmembrane region" description="Helical" evidence="8">
    <location>
        <begin position="185"/>
        <end position="206"/>
    </location>
</feature>
<evidence type="ECO:0000313" key="10">
    <source>
        <dbReference type="EMBL" id="TMR25113.1"/>
    </source>
</evidence>
<feature type="domain" description="Major facilitator superfamily (MFS) profile" evidence="9">
    <location>
        <begin position="59"/>
        <end position="490"/>
    </location>
</feature>
<feature type="transmembrane region" description="Helical" evidence="8">
    <location>
        <begin position="125"/>
        <end position="152"/>
    </location>
</feature>
<dbReference type="Gene3D" id="1.20.1720.10">
    <property type="entry name" value="Multidrug resistance protein D"/>
    <property type="match status" value="1"/>
</dbReference>
<feature type="region of interest" description="Disordered" evidence="7">
    <location>
        <begin position="17"/>
        <end position="36"/>
    </location>
</feature>